<dbReference type="EMBL" id="JACRUJ010000001">
    <property type="protein sequence ID" value="MBC5840846.1"/>
    <property type="molecule type" value="Genomic_DNA"/>
</dbReference>
<keyword evidence="1" id="KW-0472">Membrane</keyword>
<accession>A0ABR7J5X6</accession>
<feature type="transmembrane region" description="Helical" evidence="1">
    <location>
        <begin position="20"/>
        <end position="38"/>
    </location>
</feature>
<dbReference type="RefSeq" id="WP_187009398.1">
    <property type="nucleotide sequence ID" value="NZ_JACRUI010000001.1"/>
</dbReference>
<organism evidence="2 3">
    <name type="scientific">Flavobacterium kayseriense</name>
    <dbReference type="NCBI Taxonomy" id="2764714"/>
    <lineage>
        <taxon>Bacteria</taxon>
        <taxon>Pseudomonadati</taxon>
        <taxon>Bacteroidota</taxon>
        <taxon>Flavobacteriia</taxon>
        <taxon>Flavobacteriales</taxon>
        <taxon>Flavobacteriaceae</taxon>
        <taxon>Flavobacterium</taxon>
    </lineage>
</organism>
<evidence type="ECO:0000313" key="3">
    <source>
        <dbReference type="Proteomes" id="UP000629963"/>
    </source>
</evidence>
<protein>
    <submittedName>
        <fullName evidence="2">Uncharacterized protein</fullName>
    </submittedName>
</protein>
<comment type="caution">
    <text evidence="2">The sequence shown here is derived from an EMBL/GenBank/DDBJ whole genome shotgun (WGS) entry which is preliminary data.</text>
</comment>
<evidence type="ECO:0000256" key="1">
    <source>
        <dbReference type="SAM" id="Phobius"/>
    </source>
</evidence>
<keyword evidence="3" id="KW-1185">Reference proteome</keyword>
<gene>
    <name evidence="2" type="ORF">H8R23_05465</name>
</gene>
<keyword evidence="1" id="KW-1133">Transmembrane helix</keyword>
<name>A0ABR7J5X6_9FLAO</name>
<evidence type="ECO:0000313" key="2">
    <source>
        <dbReference type="EMBL" id="MBC5840846.1"/>
    </source>
</evidence>
<reference evidence="2 3" key="1">
    <citation type="submission" date="2020-08" db="EMBL/GenBank/DDBJ databases">
        <title>Description of novel Flavobacterium F-380 isolate.</title>
        <authorList>
            <person name="Saticioglu I.B."/>
            <person name="Duman M."/>
            <person name="Altun S."/>
        </authorList>
    </citation>
    <scope>NUCLEOTIDE SEQUENCE [LARGE SCALE GENOMIC DNA]</scope>
    <source>
        <strain evidence="2 3">F-380</strain>
    </source>
</reference>
<sequence>MIGLDVKTSKLNTSGLANQIRVGLVLLFYFMMFSVAQGKGTIDFKDKELEPIVSFDEIPVELFIKGYGKIEVDVLITDSNKLYIDIADLFNKLGVSCVRRANEDYFTGFIENESRPYVIDFQERKISIGKTSIYSPNGLFKETDIIYVESNLLNEAFGLNMIFNYRSLSIVMDANFELPLVKKARLEKIRQNVSMLQSQNEVISDTVVGRNYHLINGLAVDWAVYTNQITGQKSLNNYALGLGTELLYGEAKLGFNYYDQTKFDRRQLYYNWRWVDNDSKYIKQAQVGKVPTQSISFLGAPLVGASFTNSPNSVRKAKGTYIIRDYTEPNWTVELYLNDVLVNYTSSDASGLYVFEVPIIYGYTTLKLKFYGLLGEERVEERTMNTPYTFMPVNVMEYNVSAGVLEDETGSQFGRGEFNYGVTKSLTVGGGVEYLSKLSDQPAIPFANVAFQPFTKMVLTMKYAHDVSYSGLLNYYFGRNTFLEVDYTNYFKGQKATLNITNEELKVQLTLPFTRANVSGSTQFNFIKYSYDAFDFNQFNAVFSGRYKNYSSNVTLSSNWITERDPFISSTVVFSHRMRNGLTVRPSFQYNITDSNIIRYRVEIEKRVAKMSVSASYERNVQFSTNNLFFNFKYDLPFARTNVSASSTSNIMSFSEGAQGSLAFGGDNGYVNKGINSALGKGGILLYPFLDINQNGKRDKGERMVFLSKVRVSGGKAISSEKDSIVRISDLNAFVNYNIGFSDAELENISWKFKHHSYQILVDPNQYKKIEVPILVMGEVSGMVYFNMEDKLKGLGRISLQILNSVGEIVAETLSESDGYFNYLGLKPGKYTVRVDDKQLTKLDYQSSPKLYSADIEVSEDGTIVEGLDFQIKVKELTESIDASSSQTSQKAETIVDNKTANPFEKISNTEEIFYSIKVGIYKDNTMPKKLRNLDPVFYEKLADGTFQYYYGFFRSMERAVIAKNTLVFSGIPNASVVSYQNGKQIPELKLDTEKVDEIKGDPTTNALESQVNTKKNTSFGRIFDNKDDFFSIQIGVFKNYVPSERLEDFAPVYYELIEDDLIRYVSGRFTTIKEAKKMKFIIRNKGIKDAYIVKYREGVRYDFNRN</sequence>
<proteinExistence type="predicted"/>
<keyword evidence="1" id="KW-0812">Transmembrane</keyword>
<dbReference type="Proteomes" id="UP000629963">
    <property type="component" value="Unassembled WGS sequence"/>
</dbReference>